<proteinExistence type="predicted"/>
<reference evidence="3" key="1">
    <citation type="submission" date="2016-10" db="EMBL/GenBank/DDBJ databases">
        <authorList>
            <person name="Varghese N."/>
            <person name="Submissions S."/>
        </authorList>
    </citation>
    <scope>NUCLEOTIDE SEQUENCE [LARGE SCALE GENOMIC DNA]</scope>
    <source>
        <strain evidence="3">DSM 17038</strain>
    </source>
</reference>
<feature type="transmembrane region" description="Helical" evidence="1">
    <location>
        <begin position="226"/>
        <end position="250"/>
    </location>
</feature>
<gene>
    <name evidence="2" type="ORF">SAMN05660649_03102</name>
</gene>
<feature type="transmembrane region" description="Helical" evidence="1">
    <location>
        <begin position="12"/>
        <end position="32"/>
    </location>
</feature>
<evidence type="ECO:0000313" key="3">
    <source>
        <dbReference type="Proteomes" id="UP000199337"/>
    </source>
</evidence>
<feature type="transmembrane region" description="Helical" evidence="1">
    <location>
        <begin position="123"/>
        <end position="141"/>
    </location>
</feature>
<sequence>MTGVSDLSNNKEISFLKIVAMYIGAVIGAGFASGQEIMQFFVVHGEDWLREVIIVSVLFSYLGAITLLLSVKLRTDNYLALIRTLIGEKTSKVIDILSLLMLMGGLSIMLSGSGAVFSEHLNASRWFGVVLIVVINCLVTMGGLQGVLWIYAILVPVKILAIVGLCLLIINVHDATGYMFETTTASITQRHWLWSGVLYVSYNMVLVLAVLTTLGKSISPKKAVSAGIVGGLGLGFTAGVVCLAGMSLYPEIIEYKVPTLFMAGVISKSLKYPIGVLIWMAILTTAIANTHGLASRLATPGSKKYKLIGIGVTLLAIPLAMMDFDRLVGTIYPIFGYAGLFVITVLILSPLIIFKKKLAAGKKLI</sequence>
<dbReference type="PANTHER" id="PTHR37814:SF1">
    <property type="entry name" value="MEMBRANE PROTEIN"/>
    <property type="match status" value="1"/>
</dbReference>
<feature type="transmembrane region" description="Helical" evidence="1">
    <location>
        <begin position="93"/>
        <end position="117"/>
    </location>
</feature>
<evidence type="ECO:0000313" key="2">
    <source>
        <dbReference type="EMBL" id="SFG90223.1"/>
    </source>
</evidence>
<protein>
    <submittedName>
        <fullName evidence="2">Uncharacterized membrane protein YkvI</fullName>
    </submittedName>
</protein>
<evidence type="ECO:0000256" key="1">
    <source>
        <dbReference type="SAM" id="Phobius"/>
    </source>
</evidence>
<dbReference type="EMBL" id="FOOX01000011">
    <property type="protein sequence ID" value="SFG90223.1"/>
    <property type="molecule type" value="Genomic_DNA"/>
</dbReference>
<keyword evidence="3" id="KW-1185">Reference proteome</keyword>
<dbReference type="InterPro" id="IPR038728">
    <property type="entry name" value="YkvI-like"/>
</dbReference>
<feature type="transmembrane region" description="Helical" evidence="1">
    <location>
        <begin position="192"/>
        <end position="214"/>
    </location>
</feature>
<organism evidence="2 3">
    <name type="scientific">Desulfotruncus arcticus DSM 17038</name>
    <dbReference type="NCBI Taxonomy" id="1121424"/>
    <lineage>
        <taxon>Bacteria</taxon>
        <taxon>Bacillati</taxon>
        <taxon>Bacillota</taxon>
        <taxon>Clostridia</taxon>
        <taxon>Eubacteriales</taxon>
        <taxon>Desulfallaceae</taxon>
        <taxon>Desulfotruncus</taxon>
    </lineage>
</organism>
<feature type="transmembrane region" description="Helical" evidence="1">
    <location>
        <begin position="270"/>
        <end position="293"/>
    </location>
</feature>
<keyword evidence="1" id="KW-1133">Transmembrane helix</keyword>
<dbReference type="Proteomes" id="UP000199337">
    <property type="component" value="Unassembled WGS sequence"/>
</dbReference>
<feature type="transmembrane region" description="Helical" evidence="1">
    <location>
        <begin position="52"/>
        <end position="73"/>
    </location>
</feature>
<feature type="transmembrane region" description="Helical" evidence="1">
    <location>
        <begin position="334"/>
        <end position="354"/>
    </location>
</feature>
<name>A0A1I2VMD4_9FIRM</name>
<accession>A0A1I2VMD4</accession>
<keyword evidence="1" id="KW-0472">Membrane</keyword>
<dbReference type="PANTHER" id="PTHR37814">
    <property type="entry name" value="CONSERVED MEMBRANE PROTEIN"/>
    <property type="match status" value="1"/>
</dbReference>
<dbReference type="Gene3D" id="1.20.1740.10">
    <property type="entry name" value="Amino acid/polyamine transporter I"/>
    <property type="match status" value="1"/>
</dbReference>
<keyword evidence="1" id="KW-0812">Transmembrane</keyword>
<dbReference type="STRING" id="341036.SAMN05660649_03102"/>
<feature type="transmembrane region" description="Helical" evidence="1">
    <location>
        <begin position="148"/>
        <end position="172"/>
    </location>
</feature>
<feature type="transmembrane region" description="Helical" evidence="1">
    <location>
        <begin position="305"/>
        <end position="322"/>
    </location>
</feature>
<dbReference type="AlphaFoldDB" id="A0A1I2VMD4"/>